<evidence type="ECO:0000259" key="2">
    <source>
        <dbReference type="Pfam" id="PF14698"/>
    </source>
</evidence>
<accession>A0A094Q1L3</accession>
<dbReference type="InterPro" id="IPR029419">
    <property type="entry name" value="Arg_succ_lyase_C"/>
</dbReference>
<dbReference type="Pfam" id="PF00206">
    <property type="entry name" value="Lyase_1"/>
    <property type="match status" value="1"/>
</dbReference>
<evidence type="ECO:0000313" key="3">
    <source>
        <dbReference type="EMBL" id="KGA17960.1"/>
    </source>
</evidence>
<protein>
    <recommendedName>
        <fullName evidence="4">Argininosuccinate lyase</fullName>
    </recommendedName>
</protein>
<reference evidence="3" key="1">
    <citation type="submission" date="2014-05" db="EMBL/GenBank/DDBJ databases">
        <title>Key roles for freshwater Actinobacteria revealed by deep metagenomic sequencing.</title>
        <authorList>
            <person name="Ghai R."/>
            <person name="Mizuno C.M."/>
            <person name="Picazo A."/>
            <person name="Camacho A."/>
            <person name="Rodriguez-Valera F."/>
        </authorList>
    </citation>
    <scope>NUCLEOTIDE SEQUENCE</scope>
</reference>
<dbReference type="InterPro" id="IPR024083">
    <property type="entry name" value="Fumarase/histidase_N"/>
</dbReference>
<dbReference type="GO" id="GO:0042450">
    <property type="term" value="P:L-arginine biosynthetic process via ornithine"/>
    <property type="evidence" value="ECO:0007669"/>
    <property type="project" value="InterPro"/>
</dbReference>
<dbReference type="AlphaFoldDB" id="A0A094Q1L3"/>
<dbReference type="PRINTS" id="PR00149">
    <property type="entry name" value="FUMRATELYASE"/>
</dbReference>
<feature type="domain" description="Argininosuccinate lyase C-terminal" evidence="2">
    <location>
        <begin position="363"/>
        <end position="430"/>
    </location>
</feature>
<feature type="domain" description="Fumarate lyase N-terminal" evidence="1">
    <location>
        <begin position="13"/>
        <end position="300"/>
    </location>
</feature>
<evidence type="ECO:0000259" key="1">
    <source>
        <dbReference type="Pfam" id="PF00206"/>
    </source>
</evidence>
<dbReference type="PANTHER" id="PTHR43814:SF1">
    <property type="entry name" value="ARGININOSUCCINATE LYASE"/>
    <property type="match status" value="1"/>
</dbReference>
<dbReference type="InterPro" id="IPR000362">
    <property type="entry name" value="Fumarate_lyase_fam"/>
</dbReference>
<dbReference type="Gene3D" id="1.10.40.30">
    <property type="entry name" value="Fumarase/aspartase (C-terminal domain)"/>
    <property type="match status" value="1"/>
</dbReference>
<sequence length="475" mass="51631">MALWGARFSNKPTDAVFALSQSIAFDWRLAPYDLRSSIAHLSVLERASLLSPDDAEKIRKALKELSAEVTSGKFLPNDQDEDVHSALERGLTEKLGSLGGSLRAGRSRNDQVTTDLRLFAIDHMLSLAQSLTELNEVILKKASEYVNDAAPGFTHIQHAQPVSFGHEIAKHAHAFARDIDRIQDWYGRTSVSSLGAGALSGSSLKLDPEFVAKNLGFERSFENSIDAVSDRDYVAEALFIISLIGVHLSRIGEEWTLLGSTEFSWAKIADEYSTGSSIMPQKKNPDMAELARGKTGRLVGNLVSVLTMLKGLPFAYNRDLQEDKEPLFDSLDTLALVIPAVSGMIATTDFDREKMKLSAPTGFSLATEIADYLVRKNVPFAKAHEAAGACVALCEKLSCDLHELSDEHFAGIHPSLEPSVREVLTVQGAIASRTTAGGTAPSQVAAQISHASKKMTDQRKEIANKIKAFSEMMGA</sequence>
<dbReference type="InterPro" id="IPR020557">
    <property type="entry name" value="Fumarate_lyase_CS"/>
</dbReference>
<organism evidence="3">
    <name type="scientific">freshwater metagenome</name>
    <dbReference type="NCBI Taxonomy" id="449393"/>
    <lineage>
        <taxon>unclassified sequences</taxon>
        <taxon>metagenomes</taxon>
        <taxon>ecological metagenomes</taxon>
    </lineage>
</organism>
<proteinExistence type="inferred from homology"/>
<dbReference type="PRINTS" id="PR00145">
    <property type="entry name" value="ARGSUCLYASE"/>
</dbReference>
<dbReference type="GO" id="GO:0004056">
    <property type="term" value="F:argininosuccinate lyase activity"/>
    <property type="evidence" value="ECO:0007669"/>
    <property type="project" value="InterPro"/>
</dbReference>
<dbReference type="GO" id="GO:0005829">
    <property type="term" value="C:cytosol"/>
    <property type="evidence" value="ECO:0007669"/>
    <property type="project" value="TreeGrafter"/>
</dbReference>
<dbReference type="PROSITE" id="PS00163">
    <property type="entry name" value="FUMARATE_LYASES"/>
    <property type="match status" value="1"/>
</dbReference>
<dbReference type="FunFam" id="1.20.200.10:FF:000015">
    <property type="entry name" value="argininosuccinate lyase isoform X2"/>
    <property type="match status" value="1"/>
</dbReference>
<dbReference type="PANTHER" id="PTHR43814">
    <property type="entry name" value="ARGININOSUCCINATE LYASE"/>
    <property type="match status" value="1"/>
</dbReference>
<dbReference type="EMBL" id="JNSK01000033">
    <property type="protein sequence ID" value="KGA17960.1"/>
    <property type="molecule type" value="Genomic_DNA"/>
</dbReference>
<dbReference type="Gene3D" id="1.10.275.10">
    <property type="entry name" value="Fumarase/aspartase (N-terminal domain)"/>
    <property type="match status" value="1"/>
</dbReference>
<dbReference type="InterPro" id="IPR008948">
    <property type="entry name" value="L-Aspartase-like"/>
</dbReference>
<name>A0A094Q1L3_9ZZZZ</name>
<gene>
    <name evidence="3" type="ORF">GM50_10265</name>
</gene>
<comment type="caution">
    <text evidence="3">The sequence shown here is derived from an EMBL/GenBank/DDBJ whole genome shotgun (WGS) entry which is preliminary data.</text>
</comment>
<dbReference type="InterPro" id="IPR009049">
    <property type="entry name" value="Argininosuccinate_lyase"/>
</dbReference>
<dbReference type="Pfam" id="PF14698">
    <property type="entry name" value="ASL_C2"/>
    <property type="match status" value="1"/>
</dbReference>
<dbReference type="HAMAP" id="MF_00006">
    <property type="entry name" value="Arg_succ_lyase"/>
    <property type="match status" value="1"/>
</dbReference>
<dbReference type="FunFam" id="1.10.40.30:FF:000001">
    <property type="entry name" value="Argininosuccinate lyase"/>
    <property type="match status" value="1"/>
</dbReference>
<dbReference type="CDD" id="cd01359">
    <property type="entry name" value="Argininosuccinate_lyase"/>
    <property type="match status" value="1"/>
</dbReference>
<dbReference type="NCBIfam" id="TIGR00838">
    <property type="entry name" value="argH"/>
    <property type="match status" value="1"/>
</dbReference>
<dbReference type="SUPFAM" id="SSF48557">
    <property type="entry name" value="L-aspartase-like"/>
    <property type="match status" value="1"/>
</dbReference>
<evidence type="ECO:0008006" key="4">
    <source>
        <dbReference type="Google" id="ProtNLM"/>
    </source>
</evidence>
<dbReference type="InterPro" id="IPR022761">
    <property type="entry name" value="Fumarate_lyase_N"/>
</dbReference>
<dbReference type="Gene3D" id="1.20.200.10">
    <property type="entry name" value="Fumarase/aspartase (Central domain)"/>
    <property type="match status" value="1"/>
</dbReference>